<protein>
    <submittedName>
        <fullName evidence="2">Uncharacterized protein</fullName>
    </submittedName>
</protein>
<keyword evidence="1" id="KW-0472">Membrane</keyword>
<comment type="caution">
    <text evidence="2">The sequence shown here is derived from an EMBL/GenBank/DDBJ whole genome shotgun (WGS) entry which is preliminary data.</text>
</comment>
<evidence type="ECO:0000256" key="1">
    <source>
        <dbReference type="SAM" id="Phobius"/>
    </source>
</evidence>
<organism evidence="2">
    <name type="scientific">marine sediment metagenome</name>
    <dbReference type="NCBI Taxonomy" id="412755"/>
    <lineage>
        <taxon>unclassified sequences</taxon>
        <taxon>metagenomes</taxon>
        <taxon>ecological metagenomes</taxon>
    </lineage>
</organism>
<reference evidence="2" key="1">
    <citation type="journal article" date="2014" name="Front. Microbiol.">
        <title>High frequency of phylogenetically diverse reductive dehalogenase-homologous genes in deep subseafloor sedimentary metagenomes.</title>
        <authorList>
            <person name="Kawai M."/>
            <person name="Futagami T."/>
            <person name="Toyoda A."/>
            <person name="Takaki Y."/>
            <person name="Nishi S."/>
            <person name="Hori S."/>
            <person name="Arai W."/>
            <person name="Tsubouchi T."/>
            <person name="Morono Y."/>
            <person name="Uchiyama I."/>
            <person name="Ito T."/>
            <person name="Fujiyama A."/>
            <person name="Inagaki F."/>
            <person name="Takami H."/>
        </authorList>
    </citation>
    <scope>NUCLEOTIDE SEQUENCE</scope>
    <source>
        <strain evidence="2">Expedition CK06-06</strain>
    </source>
</reference>
<dbReference type="AlphaFoldDB" id="X0T1X9"/>
<name>X0T1X9_9ZZZZ</name>
<feature type="non-terminal residue" evidence="2">
    <location>
        <position position="124"/>
    </location>
</feature>
<evidence type="ECO:0000313" key="2">
    <source>
        <dbReference type="EMBL" id="GAF82187.1"/>
    </source>
</evidence>
<dbReference type="EMBL" id="BARS01003394">
    <property type="protein sequence ID" value="GAF82187.1"/>
    <property type="molecule type" value="Genomic_DNA"/>
</dbReference>
<accession>X0T1X9</accession>
<keyword evidence="1" id="KW-0812">Transmembrane</keyword>
<sequence length="124" mass="14604">MKKVFNQEFIDTNRDFWNRYKEPPADGLLLVETSDHPVINHSNAVVGKMIACARNLRIAWMKYKYTNEALMCSYSPNSIFIKFSKTSPFLKFWFLLSAILYYFSYVLVINRLCSFKYKGIPYGD</sequence>
<keyword evidence="1" id="KW-1133">Transmembrane helix</keyword>
<gene>
    <name evidence="2" type="ORF">S01H1_06580</name>
</gene>
<feature type="transmembrane region" description="Helical" evidence="1">
    <location>
        <begin position="92"/>
        <end position="109"/>
    </location>
</feature>
<proteinExistence type="predicted"/>